<sequence>MKVIAWPAFKTRYKNPYNWLLYSQMGQQGVTVEEFSPLKLLRQHYDIFHLHWAAETIVRHPNPTLAFIRAKAMLALIDRVRHQGTRIIWTFHDKIPHIVLHPQIADWFQSELVSRVDAYISMCEAGKTLAEETFPSLKQRLNSVVPHGHYRGEYPNQVDKISARKTLDIPEKARTIVFLGHISPYKNVPHLIRTFGELDDADLVLVVAGTPDLPELKTEVFEAADGDFRVRLSMQYVPPDNVQFYLKSADLVVLPFQEILNSGSAILALSFDCPILVPHKGALGELQALVGEAWVKTYSDELTSDILREGLDWAVHTPRANQAPLEMLDWSVLSQKTVQLYRAVFQ</sequence>
<dbReference type="EC" id="2.4.-.-" evidence="3"/>
<gene>
    <name evidence="3" type="ORF">NDI37_00220</name>
</gene>
<dbReference type="RefSeq" id="WP_190424204.1">
    <property type="nucleotide sequence ID" value="NZ_JAMPKK010000001.1"/>
</dbReference>
<comment type="caution">
    <text evidence="3">The sequence shown here is derived from an EMBL/GenBank/DDBJ whole genome shotgun (WGS) entry which is preliminary data.</text>
</comment>
<dbReference type="PANTHER" id="PTHR46401:SF2">
    <property type="entry name" value="GLYCOSYLTRANSFERASE WBBK-RELATED"/>
    <property type="match status" value="1"/>
</dbReference>
<dbReference type="PANTHER" id="PTHR46401">
    <property type="entry name" value="GLYCOSYLTRANSFERASE WBBK-RELATED"/>
    <property type="match status" value="1"/>
</dbReference>
<proteinExistence type="predicted"/>
<dbReference type="Gene3D" id="3.40.50.2000">
    <property type="entry name" value="Glycogen Phosphorylase B"/>
    <property type="match status" value="2"/>
</dbReference>
<dbReference type="Pfam" id="PF00534">
    <property type="entry name" value="Glycos_transf_1"/>
    <property type="match status" value="1"/>
</dbReference>
<keyword evidence="1 3" id="KW-0808">Transferase</keyword>
<dbReference type="InterPro" id="IPR001296">
    <property type="entry name" value="Glyco_trans_1"/>
</dbReference>
<reference evidence="3 4" key="1">
    <citation type="submission" date="2022-04" db="EMBL/GenBank/DDBJ databases">
        <title>Positive selection, recombination, and allopatry shape intraspecific diversity of widespread and dominant cyanobacteria.</title>
        <authorList>
            <person name="Wei J."/>
            <person name="Shu W."/>
            <person name="Hu C."/>
        </authorList>
    </citation>
    <scope>NUCLEOTIDE SEQUENCE [LARGE SCALE GENOMIC DNA]</scope>
    <source>
        <strain evidence="3 4">GB2-A5</strain>
    </source>
</reference>
<keyword evidence="3" id="KW-0328">Glycosyltransferase</keyword>
<evidence type="ECO:0000313" key="4">
    <source>
        <dbReference type="Proteomes" id="UP001442494"/>
    </source>
</evidence>
<dbReference type="SUPFAM" id="SSF53756">
    <property type="entry name" value="UDP-Glycosyltransferase/glycogen phosphorylase"/>
    <property type="match status" value="1"/>
</dbReference>
<name>A0ABV0JHI1_9CYAN</name>
<accession>A0ABV0JHI1</accession>
<protein>
    <submittedName>
        <fullName evidence="3">Glycosyltransferase</fullName>
        <ecNumber evidence="3">2.4.-.-</ecNumber>
    </submittedName>
</protein>
<evidence type="ECO:0000256" key="1">
    <source>
        <dbReference type="ARBA" id="ARBA00022679"/>
    </source>
</evidence>
<evidence type="ECO:0000259" key="2">
    <source>
        <dbReference type="Pfam" id="PF00534"/>
    </source>
</evidence>
<dbReference type="Proteomes" id="UP001442494">
    <property type="component" value="Unassembled WGS sequence"/>
</dbReference>
<keyword evidence="4" id="KW-1185">Reference proteome</keyword>
<dbReference type="GO" id="GO:0016757">
    <property type="term" value="F:glycosyltransferase activity"/>
    <property type="evidence" value="ECO:0007669"/>
    <property type="project" value="UniProtKB-KW"/>
</dbReference>
<evidence type="ECO:0000313" key="3">
    <source>
        <dbReference type="EMBL" id="MEP0862905.1"/>
    </source>
</evidence>
<dbReference type="EMBL" id="JAMPKK010000001">
    <property type="protein sequence ID" value="MEP0862905.1"/>
    <property type="molecule type" value="Genomic_DNA"/>
</dbReference>
<feature type="domain" description="Glycosyl transferase family 1" evidence="2">
    <location>
        <begin position="162"/>
        <end position="257"/>
    </location>
</feature>
<organism evidence="3 4">
    <name type="scientific">Funiculus sociatus GB2-A5</name>
    <dbReference type="NCBI Taxonomy" id="2933946"/>
    <lineage>
        <taxon>Bacteria</taxon>
        <taxon>Bacillati</taxon>
        <taxon>Cyanobacteriota</taxon>
        <taxon>Cyanophyceae</taxon>
        <taxon>Coleofasciculales</taxon>
        <taxon>Coleofasciculaceae</taxon>
        <taxon>Funiculus</taxon>
    </lineage>
</organism>